<feature type="compositionally biased region" description="Polar residues" evidence="1">
    <location>
        <begin position="160"/>
        <end position="173"/>
    </location>
</feature>
<evidence type="ECO:0000256" key="1">
    <source>
        <dbReference type="SAM" id="MobiDB-lite"/>
    </source>
</evidence>
<name>A0A7R9DLT1_TIMPO</name>
<protein>
    <submittedName>
        <fullName evidence="2">Uncharacterized protein</fullName>
    </submittedName>
</protein>
<dbReference type="EMBL" id="OD010262">
    <property type="protein sequence ID" value="CAD7416004.1"/>
    <property type="molecule type" value="Genomic_DNA"/>
</dbReference>
<feature type="region of interest" description="Disordered" evidence="1">
    <location>
        <begin position="160"/>
        <end position="185"/>
    </location>
</feature>
<reference evidence="2" key="1">
    <citation type="submission" date="2020-11" db="EMBL/GenBank/DDBJ databases">
        <authorList>
            <person name="Tran Van P."/>
        </authorList>
    </citation>
    <scope>NUCLEOTIDE SEQUENCE</scope>
</reference>
<evidence type="ECO:0000313" key="2">
    <source>
        <dbReference type="EMBL" id="CAD7416004.1"/>
    </source>
</evidence>
<feature type="compositionally biased region" description="Basic and acidic residues" evidence="1">
    <location>
        <begin position="46"/>
        <end position="56"/>
    </location>
</feature>
<organism evidence="2">
    <name type="scientific">Timema poppense</name>
    <name type="common">Walking stick</name>
    <dbReference type="NCBI Taxonomy" id="170557"/>
    <lineage>
        <taxon>Eukaryota</taxon>
        <taxon>Metazoa</taxon>
        <taxon>Ecdysozoa</taxon>
        <taxon>Arthropoda</taxon>
        <taxon>Hexapoda</taxon>
        <taxon>Insecta</taxon>
        <taxon>Pterygota</taxon>
        <taxon>Neoptera</taxon>
        <taxon>Polyneoptera</taxon>
        <taxon>Phasmatodea</taxon>
        <taxon>Timematodea</taxon>
        <taxon>Timematoidea</taxon>
        <taxon>Timematidae</taxon>
        <taxon>Timema</taxon>
    </lineage>
</organism>
<sequence>MSQISEIEEMKFQKSEVIHPRCGCWDEEWRQATLASRKPGSPILKYGDRGSSDERTIGSIEPGQRPTSTDENLSVLQGEFVATVCTLVAGIITSVATVTVGRLTRYGFRSLMREGKSGAGFVRITSRNGSRVVTTPSATVTGRTTPPRREVWELGVMSTRSKTTVGNSSTSMLKQEFSDDTMGRT</sequence>
<accession>A0A7R9DLT1</accession>
<gene>
    <name evidence="2" type="ORF">TPSB3V08_LOCUS10728</name>
</gene>
<proteinExistence type="predicted"/>
<dbReference type="AlphaFoldDB" id="A0A7R9DLT1"/>
<feature type="region of interest" description="Disordered" evidence="1">
    <location>
        <begin position="40"/>
        <end position="69"/>
    </location>
</feature>